<proteinExistence type="predicted"/>
<dbReference type="CDD" id="cd07822">
    <property type="entry name" value="SRPBCC_4"/>
    <property type="match status" value="1"/>
</dbReference>
<sequence>MPSSTTKSIPTESEWPIFISTSAVINVPRDKVWDTLLDFDSYPTWNPYFRASTLLDHTDAPVYGRAIAVGDHVAMKAHLPPTMDDSIKPRAITETVMHVEPGRAVVWGSHAPGWLFGAEHWYVLTEVGEGRTKFEIIKVFSGVGPWIVLVSLRAPIAAAIKAMAQAIKVRCEKS</sequence>
<dbReference type="Gene3D" id="3.30.530.20">
    <property type="match status" value="1"/>
</dbReference>
<gene>
    <name evidence="1" type="ORF">DFH07DRAFT_918876</name>
</gene>
<comment type="caution">
    <text evidence="1">The sequence shown here is derived from an EMBL/GenBank/DDBJ whole genome shotgun (WGS) entry which is preliminary data.</text>
</comment>
<keyword evidence="2" id="KW-1185">Reference proteome</keyword>
<dbReference type="EMBL" id="JARJLG010000051">
    <property type="protein sequence ID" value="KAJ7759758.1"/>
    <property type="molecule type" value="Genomic_DNA"/>
</dbReference>
<accession>A0AAD7J916</accession>
<reference evidence="1" key="1">
    <citation type="submission" date="2023-03" db="EMBL/GenBank/DDBJ databases">
        <title>Massive genome expansion in bonnet fungi (Mycena s.s.) driven by repeated elements and novel gene families across ecological guilds.</title>
        <authorList>
            <consortium name="Lawrence Berkeley National Laboratory"/>
            <person name="Harder C.B."/>
            <person name="Miyauchi S."/>
            <person name="Viragh M."/>
            <person name="Kuo A."/>
            <person name="Thoen E."/>
            <person name="Andreopoulos B."/>
            <person name="Lu D."/>
            <person name="Skrede I."/>
            <person name="Drula E."/>
            <person name="Henrissat B."/>
            <person name="Morin E."/>
            <person name="Kohler A."/>
            <person name="Barry K."/>
            <person name="LaButti K."/>
            <person name="Morin E."/>
            <person name="Salamov A."/>
            <person name="Lipzen A."/>
            <person name="Mereny Z."/>
            <person name="Hegedus B."/>
            <person name="Baldrian P."/>
            <person name="Stursova M."/>
            <person name="Weitz H."/>
            <person name="Taylor A."/>
            <person name="Grigoriev I.V."/>
            <person name="Nagy L.G."/>
            <person name="Martin F."/>
            <person name="Kauserud H."/>
        </authorList>
    </citation>
    <scope>NUCLEOTIDE SEQUENCE</scope>
    <source>
        <strain evidence="1">CBHHK188m</strain>
    </source>
</reference>
<dbReference type="SUPFAM" id="SSF55961">
    <property type="entry name" value="Bet v1-like"/>
    <property type="match status" value="1"/>
</dbReference>
<dbReference type="InterPro" id="IPR019587">
    <property type="entry name" value="Polyketide_cyclase/dehydratase"/>
</dbReference>
<dbReference type="Pfam" id="PF10604">
    <property type="entry name" value="Polyketide_cyc2"/>
    <property type="match status" value="1"/>
</dbReference>
<dbReference type="PANTHER" id="PTHR36166">
    <property type="entry name" value="CHROMOSOME 9, WHOLE GENOME SHOTGUN SEQUENCE"/>
    <property type="match status" value="1"/>
</dbReference>
<dbReference type="AlphaFoldDB" id="A0AAD7J916"/>
<protein>
    <submittedName>
        <fullName evidence="1">Uncharacterized protein</fullName>
    </submittedName>
</protein>
<evidence type="ECO:0000313" key="2">
    <source>
        <dbReference type="Proteomes" id="UP001215280"/>
    </source>
</evidence>
<evidence type="ECO:0000313" key="1">
    <source>
        <dbReference type="EMBL" id="KAJ7759758.1"/>
    </source>
</evidence>
<dbReference type="Proteomes" id="UP001215280">
    <property type="component" value="Unassembled WGS sequence"/>
</dbReference>
<name>A0AAD7J916_9AGAR</name>
<dbReference type="PANTHER" id="PTHR36166:SF1">
    <property type="entry name" value="SRPBCC DOMAIN-CONTAINING PROTEIN"/>
    <property type="match status" value="1"/>
</dbReference>
<dbReference type="InterPro" id="IPR023393">
    <property type="entry name" value="START-like_dom_sf"/>
</dbReference>
<organism evidence="1 2">
    <name type="scientific">Mycena maculata</name>
    <dbReference type="NCBI Taxonomy" id="230809"/>
    <lineage>
        <taxon>Eukaryota</taxon>
        <taxon>Fungi</taxon>
        <taxon>Dikarya</taxon>
        <taxon>Basidiomycota</taxon>
        <taxon>Agaricomycotina</taxon>
        <taxon>Agaricomycetes</taxon>
        <taxon>Agaricomycetidae</taxon>
        <taxon>Agaricales</taxon>
        <taxon>Marasmiineae</taxon>
        <taxon>Mycenaceae</taxon>
        <taxon>Mycena</taxon>
    </lineage>
</organism>